<keyword evidence="2" id="KW-1185">Reference proteome</keyword>
<proteinExistence type="predicted"/>
<protein>
    <submittedName>
        <fullName evidence="1">Uncharacterized protein</fullName>
    </submittedName>
</protein>
<sequence length="98" mass="9996">MPEARPLGAPARGEVAAIVAVQSALNGRPEALTIAQGLSYFGEHSIGWLAASALGAVLSRGGAGIGWSPAPAPSPPTRRRYWSNGWSGANAPIIRPSP</sequence>
<evidence type="ECO:0000313" key="2">
    <source>
        <dbReference type="Proteomes" id="UP000516380"/>
    </source>
</evidence>
<dbReference type="AlphaFoldDB" id="A0A7G1IP43"/>
<evidence type="ECO:0000313" key="1">
    <source>
        <dbReference type="EMBL" id="BCI92617.1"/>
    </source>
</evidence>
<dbReference type="Proteomes" id="UP000516380">
    <property type="component" value="Chromosome"/>
</dbReference>
<gene>
    <name evidence="1" type="ORF">NIIDMKKI_78230</name>
</gene>
<reference evidence="1 2" key="1">
    <citation type="submission" date="2020-07" db="EMBL/GenBank/DDBJ databases">
        <title>Mycobacterium kansasii (former subtype) with zoonotic potential isolated from diseased indoor pet cat, Japan.</title>
        <authorList>
            <person name="Fukano H."/>
            <person name="Terazono T."/>
            <person name="Hoshino Y."/>
        </authorList>
    </citation>
    <scope>NUCLEOTIDE SEQUENCE [LARGE SCALE GENOMIC DNA]</scope>
    <source>
        <strain evidence="1 2">Kuro-I</strain>
    </source>
</reference>
<name>A0A7G1IP43_MYCKA</name>
<organism evidence="1 2">
    <name type="scientific">Mycobacterium kansasii</name>
    <dbReference type="NCBI Taxonomy" id="1768"/>
    <lineage>
        <taxon>Bacteria</taxon>
        <taxon>Bacillati</taxon>
        <taxon>Actinomycetota</taxon>
        <taxon>Actinomycetes</taxon>
        <taxon>Mycobacteriales</taxon>
        <taxon>Mycobacteriaceae</taxon>
        <taxon>Mycobacterium</taxon>
    </lineage>
</organism>
<dbReference type="EMBL" id="AP023343">
    <property type="protein sequence ID" value="BCI92617.1"/>
    <property type="molecule type" value="Genomic_DNA"/>
</dbReference>
<accession>A0A7G1IP43</accession>